<dbReference type="Gene3D" id="1.10.10.10">
    <property type="entry name" value="Winged helix-like DNA-binding domain superfamily/Winged helix DNA-binding domain"/>
    <property type="match status" value="1"/>
</dbReference>
<evidence type="ECO:0000259" key="9">
    <source>
        <dbReference type="PROSITE" id="PS51755"/>
    </source>
</evidence>
<evidence type="ECO:0000256" key="7">
    <source>
        <dbReference type="PROSITE-ProRule" id="PRU01091"/>
    </source>
</evidence>
<feature type="DNA-binding region" description="OmpR/PhoB-type" evidence="7">
    <location>
        <begin position="125"/>
        <end position="222"/>
    </location>
</feature>
<evidence type="ECO:0000256" key="3">
    <source>
        <dbReference type="ARBA" id="ARBA00023015"/>
    </source>
</evidence>
<name>R1H2H9_9GAMM</name>
<dbReference type="GO" id="GO:0006355">
    <property type="term" value="P:regulation of DNA-templated transcription"/>
    <property type="evidence" value="ECO:0007669"/>
    <property type="project" value="InterPro"/>
</dbReference>
<dbReference type="Gene3D" id="6.10.250.690">
    <property type="match status" value="1"/>
</dbReference>
<dbReference type="GO" id="GO:0000976">
    <property type="term" value="F:transcription cis-regulatory region binding"/>
    <property type="evidence" value="ECO:0007669"/>
    <property type="project" value="TreeGrafter"/>
</dbReference>
<dbReference type="OrthoDB" id="9802426at2"/>
<dbReference type="GO" id="GO:0032993">
    <property type="term" value="C:protein-DNA complex"/>
    <property type="evidence" value="ECO:0007669"/>
    <property type="project" value="TreeGrafter"/>
</dbReference>
<dbReference type="CDD" id="cd00383">
    <property type="entry name" value="trans_reg_C"/>
    <property type="match status" value="1"/>
</dbReference>
<evidence type="ECO:0000259" key="8">
    <source>
        <dbReference type="PROSITE" id="PS50110"/>
    </source>
</evidence>
<dbReference type="Pfam" id="PF00486">
    <property type="entry name" value="Trans_reg_C"/>
    <property type="match status" value="1"/>
</dbReference>
<dbReference type="SUPFAM" id="SSF46894">
    <property type="entry name" value="C-terminal effector domain of the bipartite response regulators"/>
    <property type="match status" value="1"/>
</dbReference>
<dbReference type="PROSITE" id="PS51755">
    <property type="entry name" value="OMPR_PHOB"/>
    <property type="match status" value="1"/>
</dbReference>
<keyword evidence="3" id="KW-0805">Transcription regulation</keyword>
<feature type="modified residue" description="4-aspartylphosphate" evidence="6">
    <location>
        <position position="51"/>
    </location>
</feature>
<dbReference type="InterPro" id="IPR001867">
    <property type="entry name" value="OmpR/PhoB-type_DNA-bd"/>
</dbReference>
<keyword evidence="1 6" id="KW-0597">Phosphoprotein</keyword>
<dbReference type="SMART" id="SM00862">
    <property type="entry name" value="Trans_reg_C"/>
    <property type="match status" value="1"/>
</dbReference>
<dbReference type="RefSeq" id="WP_005902160.1">
    <property type="nucleotide sequence ID" value="NZ_AQGQ01000078.1"/>
</dbReference>
<comment type="caution">
    <text evidence="10">The sequence shown here is derived from an EMBL/GenBank/DDBJ whole genome shotgun (WGS) entry which is preliminary data.</text>
</comment>
<dbReference type="GO" id="GO:0000156">
    <property type="term" value="F:phosphorelay response regulator activity"/>
    <property type="evidence" value="ECO:0007669"/>
    <property type="project" value="TreeGrafter"/>
</dbReference>
<dbReference type="SMART" id="SM00448">
    <property type="entry name" value="REC"/>
    <property type="match status" value="1"/>
</dbReference>
<dbReference type="PROSITE" id="PS50110">
    <property type="entry name" value="RESPONSE_REGULATORY"/>
    <property type="match status" value="1"/>
</dbReference>
<keyword evidence="11" id="KW-1185">Reference proteome</keyword>
<proteinExistence type="predicted"/>
<feature type="domain" description="OmpR/PhoB-type" evidence="9">
    <location>
        <begin position="125"/>
        <end position="222"/>
    </location>
</feature>
<evidence type="ECO:0000256" key="1">
    <source>
        <dbReference type="ARBA" id="ARBA00022553"/>
    </source>
</evidence>
<dbReference type="Pfam" id="PF00072">
    <property type="entry name" value="Response_reg"/>
    <property type="match status" value="1"/>
</dbReference>
<evidence type="ECO:0000256" key="5">
    <source>
        <dbReference type="ARBA" id="ARBA00023163"/>
    </source>
</evidence>
<dbReference type="Proteomes" id="UP000013526">
    <property type="component" value="Unassembled WGS sequence"/>
</dbReference>
<dbReference type="PANTHER" id="PTHR48111:SF22">
    <property type="entry name" value="REGULATOR OF RPOS"/>
    <property type="match status" value="1"/>
</dbReference>
<evidence type="ECO:0000256" key="2">
    <source>
        <dbReference type="ARBA" id="ARBA00023012"/>
    </source>
</evidence>
<dbReference type="Gene3D" id="3.40.50.2300">
    <property type="match status" value="1"/>
</dbReference>
<dbReference type="CDD" id="cd17574">
    <property type="entry name" value="REC_OmpR"/>
    <property type="match status" value="1"/>
</dbReference>
<dbReference type="FunFam" id="3.40.50.2300:FF:000002">
    <property type="entry name" value="DNA-binding response regulator PhoP"/>
    <property type="match status" value="1"/>
</dbReference>
<dbReference type="InterPro" id="IPR011006">
    <property type="entry name" value="CheY-like_superfamily"/>
</dbReference>
<accession>R1H2H9</accession>
<dbReference type="AlphaFoldDB" id="R1H2H9"/>
<evidence type="ECO:0000256" key="6">
    <source>
        <dbReference type="PROSITE-ProRule" id="PRU00169"/>
    </source>
</evidence>
<organism evidence="10 11">
    <name type="scientific">Aeromonas molluscorum 848</name>
    <dbReference type="NCBI Taxonomy" id="1268236"/>
    <lineage>
        <taxon>Bacteria</taxon>
        <taxon>Pseudomonadati</taxon>
        <taxon>Pseudomonadota</taxon>
        <taxon>Gammaproteobacteria</taxon>
        <taxon>Aeromonadales</taxon>
        <taxon>Aeromonadaceae</taxon>
        <taxon>Aeromonas</taxon>
    </lineage>
</organism>
<dbReference type="GO" id="GO:0005829">
    <property type="term" value="C:cytosol"/>
    <property type="evidence" value="ECO:0007669"/>
    <property type="project" value="TreeGrafter"/>
</dbReference>
<dbReference type="InterPro" id="IPR001789">
    <property type="entry name" value="Sig_transdc_resp-reg_receiver"/>
</dbReference>
<evidence type="ECO:0000256" key="4">
    <source>
        <dbReference type="ARBA" id="ARBA00023125"/>
    </source>
</evidence>
<protein>
    <submittedName>
        <fullName evidence="10">Two-component system response regulator</fullName>
    </submittedName>
</protein>
<dbReference type="PATRIC" id="fig|1268236.3.peg.2400"/>
<dbReference type="InterPro" id="IPR036388">
    <property type="entry name" value="WH-like_DNA-bd_sf"/>
</dbReference>
<gene>
    <name evidence="10" type="ORF">G113_12187</name>
</gene>
<evidence type="ECO:0000313" key="11">
    <source>
        <dbReference type="Proteomes" id="UP000013526"/>
    </source>
</evidence>
<keyword evidence="5" id="KW-0804">Transcription</keyword>
<keyword evidence="2" id="KW-0902">Two-component regulatory system</keyword>
<feature type="domain" description="Response regulatory" evidence="8">
    <location>
        <begin position="2"/>
        <end position="116"/>
    </location>
</feature>
<keyword evidence="4 7" id="KW-0238">DNA-binding</keyword>
<dbReference type="InterPro" id="IPR039420">
    <property type="entry name" value="WalR-like"/>
</dbReference>
<reference evidence="10 11" key="1">
    <citation type="journal article" date="2013" name="Genome Announc.">
        <title>Draft Genome Sequence of Aeromonas molluscorum Strain 848TT, Isolated from Bivalve Molluscs.</title>
        <authorList>
            <person name="Spataro N."/>
            <person name="Farfan M."/>
            <person name="Albarral V."/>
            <person name="Sanglas A."/>
            <person name="Loren J.G."/>
            <person name="Fuste M.C."/>
            <person name="Bosch E."/>
        </authorList>
    </citation>
    <scope>NUCLEOTIDE SEQUENCE [LARGE SCALE GENOMIC DNA]</scope>
    <source>
        <strain evidence="10 11">848</strain>
    </source>
</reference>
<dbReference type="SUPFAM" id="SSF52172">
    <property type="entry name" value="CheY-like"/>
    <property type="match status" value="1"/>
</dbReference>
<dbReference type="EMBL" id="AQGQ01000078">
    <property type="protein sequence ID" value="EOD54841.1"/>
    <property type="molecule type" value="Genomic_DNA"/>
</dbReference>
<dbReference type="PANTHER" id="PTHR48111">
    <property type="entry name" value="REGULATOR OF RPOS"/>
    <property type="match status" value="1"/>
</dbReference>
<evidence type="ECO:0000313" key="10">
    <source>
        <dbReference type="EMBL" id="EOD54841.1"/>
    </source>
</evidence>
<sequence>MRILVVEDNPQVAETIMDYLELAGHSMDCAYHGQAALQLLAEQRFDVIIMDVMMPRLDGLSTVERLRADGIATPVLFLTARDALADKLAGFKAGGDDYLVKPFAMEELEVRLQALALRGPRGDIAAPLRFGELEVDPAAGRAKRAGVELKIGKIPFQILSLLTRRAPALVSRQELLDTIWGDDEPDSDALRSHIYALRNALDKPFEHPMLETLHGQGYRLVTP</sequence>
<dbReference type="InterPro" id="IPR016032">
    <property type="entry name" value="Sig_transdc_resp-reg_C-effctor"/>
</dbReference>